<dbReference type="OrthoDB" id="705292at2"/>
<evidence type="ECO:0000313" key="3">
    <source>
        <dbReference type="Proteomes" id="UP000199149"/>
    </source>
</evidence>
<dbReference type="STRING" id="684065.SAMN05421738_107121"/>
<evidence type="ECO:0000313" key="2">
    <source>
        <dbReference type="EMBL" id="SFN15674.1"/>
    </source>
</evidence>
<keyword evidence="1" id="KW-0732">Signal</keyword>
<protein>
    <submittedName>
        <fullName evidence="2">Uncharacterized protein</fullName>
    </submittedName>
</protein>
<reference evidence="3" key="1">
    <citation type="submission" date="2016-10" db="EMBL/GenBank/DDBJ databases">
        <authorList>
            <person name="Varghese N."/>
            <person name="Submissions S."/>
        </authorList>
    </citation>
    <scope>NUCLEOTIDE SEQUENCE [LARGE SCALE GENOMIC DNA]</scope>
    <source>
        <strain evidence="3">XJ109</strain>
    </source>
</reference>
<name>A0A1I4WP84_9FLAO</name>
<feature type="signal peptide" evidence="1">
    <location>
        <begin position="1"/>
        <end position="19"/>
    </location>
</feature>
<feature type="chain" id="PRO_5011699364" evidence="1">
    <location>
        <begin position="20"/>
        <end position="168"/>
    </location>
</feature>
<proteinExistence type="predicted"/>
<dbReference type="EMBL" id="FOUZ01000007">
    <property type="protein sequence ID" value="SFN15674.1"/>
    <property type="molecule type" value="Genomic_DNA"/>
</dbReference>
<organism evidence="2 3">
    <name type="scientific">Algoriella xinjiangensis</name>
    <dbReference type="NCBI Taxonomy" id="684065"/>
    <lineage>
        <taxon>Bacteria</taxon>
        <taxon>Pseudomonadati</taxon>
        <taxon>Bacteroidota</taxon>
        <taxon>Flavobacteriia</taxon>
        <taxon>Flavobacteriales</taxon>
        <taxon>Weeksellaceae</taxon>
        <taxon>Algoriella</taxon>
    </lineage>
</organism>
<accession>A0A1I4WP84</accession>
<sequence length="168" mass="18228">MKKTTLILPLLISFSTLSAQVSIGKNAVNGNNTILDFYEDSTNIQGLILSTVDILPTTPANGTFLFDKTDDKVKMYENSAWVNLSDQGTENNIVANTSSDNGDGVIIGAQQSAASGILILEADDKAIILPKITKPEENVPTPYPGMICYDTASKTMAVYDGKNWNYWK</sequence>
<dbReference type="RefSeq" id="WP_092908174.1">
    <property type="nucleotide sequence ID" value="NZ_FOUZ01000007.1"/>
</dbReference>
<dbReference type="AlphaFoldDB" id="A0A1I4WP84"/>
<evidence type="ECO:0000256" key="1">
    <source>
        <dbReference type="SAM" id="SignalP"/>
    </source>
</evidence>
<gene>
    <name evidence="2" type="ORF">SAMN05421738_107121</name>
</gene>
<keyword evidence="3" id="KW-1185">Reference proteome</keyword>
<dbReference type="Proteomes" id="UP000199149">
    <property type="component" value="Unassembled WGS sequence"/>
</dbReference>